<feature type="domain" description="O-methyltransferase dimerisation" evidence="6">
    <location>
        <begin position="27"/>
        <end position="101"/>
    </location>
</feature>
<dbReference type="SUPFAM" id="SSF53335">
    <property type="entry name" value="S-adenosyl-L-methionine-dependent methyltransferases"/>
    <property type="match status" value="1"/>
</dbReference>
<keyword evidence="2" id="KW-0808">Transferase</keyword>
<dbReference type="RefSeq" id="WP_106681739.1">
    <property type="nucleotide sequence ID" value="NZ_PXWG01000171.1"/>
</dbReference>
<gene>
    <name evidence="7" type="ORF">B7P34_32355</name>
</gene>
<protein>
    <submittedName>
        <fullName evidence="7">Methyltransferase</fullName>
    </submittedName>
</protein>
<dbReference type="EMBL" id="PXWG01000171">
    <property type="protein sequence ID" value="PSJ24638.1"/>
    <property type="molecule type" value="Genomic_DNA"/>
</dbReference>
<feature type="domain" description="O-methyltransferase C-terminal" evidence="5">
    <location>
        <begin position="125"/>
        <end position="335"/>
    </location>
</feature>
<dbReference type="Pfam" id="PF08100">
    <property type="entry name" value="Dimerisation"/>
    <property type="match status" value="1"/>
</dbReference>
<proteinExistence type="predicted"/>
<dbReference type="PROSITE" id="PS51683">
    <property type="entry name" value="SAM_OMT_II"/>
    <property type="match status" value="1"/>
</dbReference>
<dbReference type="InterPro" id="IPR036388">
    <property type="entry name" value="WH-like_DNA-bd_sf"/>
</dbReference>
<evidence type="ECO:0000256" key="1">
    <source>
        <dbReference type="ARBA" id="ARBA00022603"/>
    </source>
</evidence>
<dbReference type="OrthoDB" id="4145676at2"/>
<evidence type="ECO:0000256" key="3">
    <source>
        <dbReference type="ARBA" id="ARBA00022691"/>
    </source>
</evidence>
<evidence type="ECO:0000256" key="4">
    <source>
        <dbReference type="PIRSR" id="PIRSR005739-1"/>
    </source>
</evidence>
<dbReference type="PANTHER" id="PTHR43712:SF2">
    <property type="entry name" value="O-METHYLTRANSFERASE CICE"/>
    <property type="match status" value="1"/>
</dbReference>
<dbReference type="Pfam" id="PF00891">
    <property type="entry name" value="Methyltransf_2"/>
    <property type="match status" value="1"/>
</dbReference>
<dbReference type="Gene3D" id="1.10.10.10">
    <property type="entry name" value="Winged helix-like DNA-binding domain superfamily/Winged helix DNA-binding domain"/>
    <property type="match status" value="1"/>
</dbReference>
<dbReference type="InterPro" id="IPR036390">
    <property type="entry name" value="WH_DNA-bd_sf"/>
</dbReference>
<keyword evidence="8" id="KW-1185">Reference proteome</keyword>
<dbReference type="GO" id="GO:0046983">
    <property type="term" value="F:protein dimerization activity"/>
    <property type="evidence" value="ECO:0007669"/>
    <property type="project" value="InterPro"/>
</dbReference>
<evidence type="ECO:0000259" key="5">
    <source>
        <dbReference type="Pfam" id="PF00891"/>
    </source>
</evidence>
<dbReference type="CDD" id="cd02440">
    <property type="entry name" value="AdoMet_MTases"/>
    <property type="match status" value="1"/>
</dbReference>
<evidence type="ECO:0000256" key="2">
    <source>
        <dbReference type="ARBA" id="ARBA00022679"/>
    </source>
</evidence>
<dbReference type="PANTHER" id="PTHR43712">
    <property type="entry name" value="PUTATIVE (AFU_ORTHOLOGUE AFUA_4G14580)-RELATED"/>
    <property type="match status" value="1"/>
</dbReference>
<dbReference type="Gene3D" id="3.40.50.150">
    <property type="entry name" value="Vaccinia Virus protein VP39"/>
    <property type="match status" value="1"/>
</dbReference>
<accession>A0A9X7PE75</accession>
<dbReference type="InterPro" id="IPR029063">
    <property type="entry name" value="SAM-dependent_MTases_sf"/>
</dbReference>
<keyword evidence="1 7" id="KW-0489">Methyltransferase</keyword>
<dbReference type="SUPFAM" id="SSF46785">
    <property type="entry name" value="Winged helix' DNA-binding domain"/>
    <property type="match status" value="1"/>
</dbReference>
<dbReference type="GO" id="GO:0008171">
    <property type="term" value="F:O-methyltransferase activity"/>
    <property type="evidence" value="ECO:0007669"/>
    <property type="project" value="InterPro"/>
</dbReference>
<dbReference type="InterPro" id="IPR001077">
    <property type="entry name" value="COMT_C"/>
</dbReference>
<dbReference type="Gene3D" id="1.10.287.1350">
    <property type="match status" value="1"/>
</dbReference>
<dbReference type="PIRSF" id="PIRSF005739">
    <property type="entry name" value="O-mtase"/>
    <property type="match status" value="1"/>
</dbReference>
<dbReference type="AlphaFoldDB" id="A0A9X7PE75"/>
<feature type="active site" description="Proton acceptor" evidence="4">
    <location>
        <position position="261"/>
    </location>
</feature>
<dbReference type="InterPro" id="IPR016461">
    <property type="entry name" value="COMT-like"/>
</dbReference>
<organism evidence="7 8">
    <name type="scientific">Streptosporangium nondiastaticum</name>
    <dbReference type="NCBI Taxonomy" id="35764"/>
    <lineage>
        <taxon>Bacteria</taxon>
        <taxon>Bacillati</taxon>
        <taxon>Actinomycetota</taxon>
        <taxon>Actinomycetes</taxon>
        <taxon>Streptosporangiales</taxon>
        <taxon>Streptosporangiaceae</taxon>
        <taxon>Streptosporangium</taxon>
    </lineage>
</organism>
<sequence length="358" mass="38266">MAGTDSSNHNDTEQAAAAWEARSIVARLAFGQMAAQTLGVAARMGIFERIGAGERTADDLARDLGTQPQATHRLLRALAGLQLLTETAPGTFATTPAGDLLRPDVPGTMLALARLFTRPLLQGGWDLLEEGIRTGRTTFDTAYGTDFFSYLKDRPELSAEFNAAMSQATRYVADVLPRHYDFGRFGTVVDVGGGDGTLLAGILRAHPGLRGILYDTAEGLAQAPERFAREGLTGRVTLETGDFFASAPPGGDLYLLKSVIHDWDDERCTTILRHIRKVVPVGGTLLIAEPVLPPTVPAGEPDLTYLSDLNMLVTVGGRERTADDFAALCAAAGFRVSSLTPVPPQNVFHLIEAVPVPD</sequence>
<keyword evidence="3" id="KW-0949">S-adenosyl-L-methionine</keyword>
<comment type="caution">
    <text evidence="7">The sequence shown here is derived from an EMBL/GenBank/DDBJ whole genome shotgun (WGS) entry which is preliminary data.</text>
</comment>
<evidence type="ECO:0000313" key="8">
    <source>
        <dbReference type="Proteomes" id="UP000242427"/>
    </source>
</evidence>
<dbReference type="GO" id="GO:0032259">
    <property type="term" value="P:methylation"/>
    <property type="evidence" value="ECO:0007669"/>
    <property type="project" value="UniProtKB-KW"/>
</dbReference>
<evidence type="ECO:0000259" key="6">
    <source>
        <dbReference type="Pfam" id="PF08100"/>
    </source>
</evidence>
<name>A0A9X7PE75_9ACTN</name>
<reference evidence="7 8" key="1">
    <citation type="submission" date="2018-03" db="EMBL/GenBank/DDBJ databases">
        <title>Chitinolytic properties of Streptosporangium nondiastaticum TBG75A20.</title>
        <authorList>
            <person name="Gayathri V."/>
            <person name="Shiburaj S."/>
        </authorList>
    </citation>
    <scope>NUCLEOTIDE SEQUENCE [LARGE SCALE GENOMIC DNA]</scope>
    <source>
        <strain evidence="7 8">TBG75A20</strain>
    </source>
</reference>
<dbReference type="Proteomes" id="UP000242427">
    <property type="component" value="Unassembled WGS sequence"/>
</dbReference>
<dbReference type="InterPro" id="IPR012967">
    <property type="entry name" value="COMT_dimerisation"/>
</dbReference>
<evidence type="ECO:0000313" key="7">
    <source>
        <dbReference type="EMBL" id="PSJ24638.1"/>
    </source>
</evidence>